<dbReference type="SUPFAM" id="SSF55681">
    <property type="entry name" value="Class II aaRS and biotin synthetases"/>
    <property type="match status" value="1"/>
</dbReference>
<dbReference type="PaxDb" id="593117-TGAM_0102"/>
<dbReference type="PANTHER" id="PTHR43679:SF2">
    <property type="entry name" value="OCTANOYL-[GCVH]:PROTEIN N-OCTANOYLTRANSFERASE"/>
    <property type="match status" value="1"/>
</dbReference>
<dbReference type="PATRIC" id="fig|593117.10.peg.104"/>
<keyword evidence="3" id="KW-1185">Reference proteome</keyword>
<dbReference type="EMBL" id="CP001398">
    <property type="protein sequence ID" value="ACS32604.1"/>
    <property type="molecule type" value="Genomic_DNA"/>
</dbReference>
<dbReference type="Pfam" id="PF21948">
    <property type="entry name" value="LplA-B_cat"/>
    <property type="match status" value="1"/>
</dbReference>
<protein>
    <submittedName>
        <fullName evidence="2">LplA-like lipoate-protein ligase A related</fullName>
    </submittedName>
</protein>
<reference evidence="2 3" key="1">
    <citation type="journal article" date="2007" name="Genome Biol.">
        <title>Genome analysis and genome-wide proteomics of Thermococcus gammatolerans, the most radioresistant organism known amongst the Archaea.</title>
        <authorList>
            <person name="Zivanovic Y."/>
            <person name="Armengaud J."/>
            <person name="Lagorce A."/>
            <person name="Leplat C."/>
            <person name="Guerin P."/>
            <person name="Dutertre M."/>
            <person name="Anthouard V."/>
            <person name="Forterre P."/>
            <person name="Wincker P."/>
            <person name="Confalonieri F."/>
        </authorList>
    </citation>
    <scope>NUCLEOTIDE SEQUENCE [LARGE SCALE GENOMIC DNA]</scope>
    <source>
        <strain evidence="3">DSM 15229 / JCM 11827 / EJ3</strain>
    </source>
</reference>
<dbReference type="eggNOG" id="arCOG01939">
    <property type="taxonomic scope" value="Archaea"/>
</dbReference>
<dbReference type="HOGENOM" id="CLU_022986_5_0_2"/>
<organism evidence="2 3">
    <name type="scientific">Thermococcus gammatolerans (strain DSM 15229 / JCM 11827 / EJ3)</name>
    <dbReference type="NCBI Taxonomy" id="593117"/>
    <lineage>
        <taxon>Archaea</taxon>
        <taxon>Methanobacteriati</taxon>
        <taxon>Methanobacteriota</taxon>
        <taxon>Thermococci</taxon>
        <taxon>Thermococcales</taxon>
        <taxon>Thermococcaceae</taxon>
        <taxon>Thermococcus</taxon>
    </lineage>
</organism>
<accession>C5A2V2</accession>
<dbReference type="InterPro" id="IPR004143">
    <property type="entry name" value="BPL_LPL_catalytic"/>
</dbReference>
<dbReference type="InterPro" id="IPR050664">
    <property type="entry name" value="Octanoyltrans_LipM/LipL"/>
</dbReference>
<evidence type="ECO:0000313" key="2">
    <source>
        <dbReference type="EMBL" id="ACS32604.1"/>
    </source>
</evidence>
<dbReference type="PROSITE" id="PS51733">
    <property type="entry name" value="BPL_LPL_CATALYTIC"/>
    <property type="match status" value="1"/>
</dbReference>
<dbReference type="KEGG" id="tga:TGAM_0102"/>
<dbReference type="AlphaFoldDB" id="C5A2V2"/>
<dbReference type="STRING" id="593117.TGAM_0102"/>
<evidence type="ECO:0000313" key="3">
    <source>
        <dbReference type="Proteomes" id="UP000001488"/>
    </source>
</evidence>
<dbReference type="PANTHER" id="PTHR43679">
    <property type="entry name" value="OCTANOYLTRANSFERASE LIPM-RELATED"/>
    <property type="match status" value="1"/>
</dbReference>
<feature type="domain" description="BPL/LPL catalytic" evidence="1">
    <location>
        <begin position="66"/>
        <end position="259"/>
    </location>
</feature>
<gene>
    <name evidence="2" type="ordered locus">TGAM_0102</name>
</gene>
<dbReference type="CDD" id="cd16443">
    <property type="entry name" value="LplA"/>
    <property type="match status" value="1"/>
</dbReference>
<sequence length="287" mass="31996">MCKQRLLRGDRSHHPSGGLSLIIAGLKNPPSLLTLVVAMRFIPLIVARPEVQMAIDEAIMIARIEGKVPDTVRLYAFSPSSVTIGRFQSVVHDVNLEEAKKLNIPVVRRITGGGSVFHDEFGEITYSVVVGENFHPALKNVETSYRYLAGPLVDALGDLGLNAGFSGLNDIVANGKKISGSAQTRRKGVILQHGTFMYATRVDVLGRVLRVSKAKLADKGVSSIWERVTTLEREGIKLNRWEAYELLKESFFRAFELEEGELTDYELELAEELIEKRYGNPEWNEMK</sequence>
<proteinExistence type="predicted"/>
<name>C5A2V2_THEGJ</name>
<dbReference type="GO" id="GO:0016874">
    <property type="term" value="F:ligase activity"/>
    <property type="evidence" value="ECO:0007669"/>
    <property type="project" value="UniProtKB-KW"/>
</dbReference>
<dbReference type="Gene3D" id="3.30.930.10">
    <property type="entry name" value="Bira Bifunctional Protein, Domain 2"/>
    <property type="match status" value="1"/>
</dbReference>
<evidence type="ECO:0000259" key="1">
    <source>
        <dbReference type="PROSITE" id="PS51733"/>
    </source>
</evidence>
<dbReference type="InterPro" id="IPR045864">
    <property type="entry name" value="aa-tRNA-synth_II/BPL/LPL"/>
</dbReference>
<keyword evidence="2" id="KW-0436">Ligase</keyword>
<dbReference type="Proteomes" id="UP000001488">
    <property type="component" value="Chromosome"/>
</dbReference>